<dbReference type="SUPFAM" id="SSF161111">
    <property type="entry name" value="Cation efflux protein transmembrane domain-like"/>
    <property type="match status" value="1"/>
</dbReference>
<keyword evidence="3 7" id="KW-0812">Transmembrane</keyword>
<feature type="transmembrane region" description="Helical" evidence="7">
    <location>
        <begin position="12"/>
        <end position="31"/>
    </location>
</feature>
<evidence type="ECO:0000256" key="2">
    <source>
        <dbReference type="ARBA" id="ARBA00008873"/>
    </source>
</evidence>
<evidence type="ECO:0000256" key="6">
    <source>
        <dbReference type="ARBA" id="ARBA00023136"/>
    </source>
</evidence>
<dbReference type="Pfam" id="PF01545">
    <property type="entry name" value="Cation_efflux"/>
    <property type="match status" value="1"/>
</dbReference>
<evidence type="ECO:0000256" key="7">
    <source>
        <dbReference type="SAM" id="Phobius"/>
    </source>
</evidence>
<feature type="domain" description="Cation efflux protein transmembrane" evidence="8">
    <location>
        <begin position="11"/>
        <end position="268"/>
    </location>
</feature>
<dbReference type="NCBIfam" id="TIGR01297">
    <property type="entry name" value="CDF"/>
    <property type="match status" value="1"/>
</dbReference>
<feature type="transmembrane region" description="Helical" evidence="7">
    <location>
        <begin position="113"/>
        <end position="135"/>
    </location>
</feature>
<evidence type="ECO:0000256" key="3">
    <source>
        <dbReference type="ARBA" id="ARBA00022692"/>
    </source>
</evidence>
<feature type="non-terminal residue" evidence="9">
    <location>
        <position position="1"/>
    </location>
</feature>
<dbReference type="GO" id="GO:0005385">
    <property type="term" value="F:zinc ion transmembrane transporter activity"/>
    <property type="evidence" value="ECO:0007669"/>
    <property type="project" value="TreeGrafter"/>
</dbReference>
<protein>
    <submittedName>
        <fullName evidence="9">Putative zinc transporter 1-like protein</fullName>
    </submittedName>
</protein>
<feature type="transmembrane region" description="Helical" evidence="7">
    <location>
        <begin position="80"/>
        <end position="101"/>
    </location>
</feature>
<dbReference type="GO" id="GO:0010312">
    <property type="term" value="P:detoxification of zinc ion"/>
    <property type="evidence" value="ECO:0007669"/>
    <property type="project" value="TreeGrafter"/>
</dbReference>
<proteinExistence type="evidence at transcript level"/>
<evidence type="ECO:0000313" key="9">
    <source>
        <dbReference type="EMBL" id="JAB80524.1"/>
    </source>
</evidence>
<dbReference type="InterPro" id="IPR002524">
    <property type="entry name" value="Cation_efflux"/>
</dbReference>
<comment type="similarity">
    <text evidence="2">Belongs to the cation diffusion facilitator (CDF) transporter (TC 2.A.4) family. SLC30A subfamily.</text>
</comment>
<dbReference type="PANTHER" id="PTHR45820:SF9">
    <property type="entry name" value="FI23527P1"/>
    <property type="match status" value="1"/>
</dbReference>
<dbReference type="PANTHER" id="PTHR45820">
    <property type="entry name" value="FI23527P1"/>
    <property type="match status" value="1"/>
</dbReference>
<evidence type="ECO:0000256" key="1">
    <source>
        <dbReference type="ARBA" id="ARBA00004141"/>
    </source>
</evidence>
<comment type="subcellular location">
    <subcellularLocation>
        <location evidence="1">Membrane</location>
        <topology evidence="1">Multi-pass membrane protein</topology>
    </subcellularLocation>
</comment>
<dbReference type="EMBL" id="GANP01003944">
    <property type="protein sequence ID" value="JAB80524.1"/>
    <property type="molecule type" value="mRNA"/>
</dbReference>
<name>V5HQX1_IXORI</name>
<accession>V5HQX1</accession>
<keyword evidence="4" id="KW-0862">Zinc</keyword>
<evidence type="ECO:0000256" key="4">
    <source>
        <dbReference type="ARBA" id="ARBA00022833"/>
    </source>
</evidence>
<evidence type="ECO:0000256" key="5">
    <source>
        <dbReference type="ARBA" id="ARBA00022989"/>
    </source>
</evidence>
<feature type="transmembrane region" description="Helical" evidence="7">
    <location>
        <begin position="43"/>
        <end position="60"/>
    </location>
</feature>
<dbReference type="GO" id="GO:0016020">
    <property type="term" value="C:membrane"/>
    <property type="evidence" value="ECO:0007669"/>
    <property type="project" value="UniProtKB-SubCell"/>
</dbReference>
<keyword evidence="6 7" id="KW-0472">Membrane</keyword>
<dbReference type="InterPro" id="IPR027469">
    <property type="entry name" value="Cation_efflux_TMD_sf"/>
</dbReference>
<organism evidence="9">
    <name type="scientific">Ixodes ricinus</name>
    <name type="common">Common tick</name>
    <name type="synonym">Acarus ricinus</name>
    <dbReference type="NCBI Taxonomy" id="34613"/>
    <lineage>
        <taxon>Eukaryota</taxon>
        <taxon>Metazoa</taxon>
        <taxon>Ecdysozoa</taxon>
        <taxon>Arthropoda</taxon>
        <taxon>Chelicerata</taxon>
        <taxon>Arachnida</taxon>
        <taxon>Acari</taxon>
        <taxon>Parasitiformes</taxon>
        <taxon>Ixodida</taxon>
        <taxon>Ixodoidea</taxon>
        <taxon>Ixodidae</taxon>
        <taxon>Ixodinae</taxon>
        <taxon>Ixodes</taxon>
    </lineage>
</organism>
<keyword evidence="5 7" id="KW-1133">Transmembrane helix</keyword>
<dbReference type="InterPro" id="IPR058533">
    <property type="entry name" value="Cation_efflux_TM"/>
</dbReference>
<dbReference type="AlphaFoldDB" id="V5HQX1"/>
<evidence type="ECO:0000259" key="8">
    <source>
        <dbReference type="Pfam" id="PF01545"/>
    </source>
</evidence>
<sequence length="431" mass="46802">IMESDGCAKLYAALALSGLFFVAEIIASHVTHSLVLLIYSYQMLYNVLALVLLVISYHICQERTLKNTFGWARVEVLGTLVNMLFLMALCFAISVAAVQTIVHASHENTEPHYPMLLLCFGIIGLSVDIVCYLVIGGSKSRRGCNLGIVSGTDVQFNFVVGGDSSSGDETPLPCQVHPDDVTPKQLEALLPQQAATIAHPVSGGWRECLLEAVRTCGGCLMVVGCACAVHFGSGVLPRYVDPVLAVVAVAILICTSYPRMKESGLILLQNIPNNMDIDTMQKKLLEKFPAILNVHEFHLWQLTNTQAIATVHIVVGSHAVYIAIADKVSRFFYEQGISSMTVQPEFCQATHTNSQCILRCSQAKNCGPLTCCGKHTDDDNELRHRKVANRDTGVTQSLLSVPISNTARASSVINIDSEVLSELGVLKETDL</sequence>
<reference evidence="9" key="1">
    <citation type="journal article" date="2015" name="Sci. Rep.">
        <title>Tissue- and time-dependent transcription in Ixodes ricinus salivary glands and midguts when blood feeding on the vertebrate host.</title>
        <authorList>
            <person name="Kotsyfakis M."/>
            <person name="Schwarz A."/>
            <person name="Erhart J."/>
            <person name="Ribeiro J.M."/>
        </authorList>
    </citation>
    <scope>NUCLEOTIDE SEQUENCE</scope>
    <source>
        <tissue evidence="9">Salivary gland and midgut</tissue>
    </source>
</reference>
<dbReference type="Gene3D" id="1.20.1510.10">
    <property type="entry name" value="Cation efflux protein transmembrane domain"/>
    <property type="match status" value="1"/>
</dbReference>
<dbReference type="GO" id="GO:0006882">
    <property type="term" value="P:intracellular zinc ion homeostasis"/>
    <property type="evidence" value="ECO:0007669"/>
    <property type="project" value="TreeGrafter"/>
</dbReference>